<dbReference type="InterPro" id="IPR003838">
    <property type="entry name" value="ABC3_permease_C"/>
</dbReference>
<reference evidence="10 11" key="1">
    <citation type="submission" date="2021-03" db="EMBL/GenBank/DDBJ databases">
        <title>Human Oral Microbial Genomes.</title>
        <authorList>
            <person name="Johnston C.D."/>
            <person name="Chen T."/>
            <person name="Dewhirst F.E."/>
        </authorList>
    </citation>
    <scope>NUCLEOTIDE SEQUENCE [LARGE SCALE GENOMIC DNA]</scope>
    <source>
        <strain evidence="10 11">DSMZ 100122</strain>
    </source>
</reference>
<feature type="domain" description="ABC3 transporter permease C-terminal" evidence="8">
    <location>
        <begin position="685"/>
        <end position="745"/>
    </location>
</feature>
<evidence type="ECO:0000256" key="5">
    <source>
        <dbReference type="ARBA" id="ARBA00023136"/>
    </source>
</evidence>
<feature type="transmembrane region" description="Helical" evidence="7">
    <location>
        <begin position="465"/>
        <end position="486"/>
    </location>
</feature>
<evidence type="ECO:0000259" key="9">
    <source>
        <dbReference type="Pfam" id="PF12704"/>
    </source>
</evidence>
<feature type="domain" description="MacB-like periplasmic core" evidence="9">
    <location>
        <begin position="18"/>
        <end position="210"/>
    </location>
</feature>
<keyword evidence="4 7" id="KW-1133">Transmembrane helix</keyword>
<evidence type="ECO:0000313" key="10">
    <source>
        <dbReference type="EMBL" id="QUC07646.1"/>
    </source>
</evidence>
<feature type="transmembrane region" description="Helical" evidence="7">
    <location>
        <begin position="382"/>
        <end position="404"/>
    </location>
</feature>
<evidence type="ECO:0000256" key="6">
    <source>
        <dbReference type="ARBA" id="ARBA00038076"/>
    </source>
</evidence>
<dbReference type="InterPro" id="IPR025857">
    <property type="entry name" value="MacB_PCD"/>
</dbReference>
<proteinExistence type="inferred from homology"/>
<dbReference type="Pfam" id="PF12704">
    <property type="entry name" value="MacB_PCD"/>
    <property type="match status" value="1"/>
</dbReference>
<keyword evidence="2" id="KW-1003">Cell membrane</keyword>
<dbReference type="EMBL" id="CP072384">
    <property type="protein sequence ID" value="QUC07646.1"/>
    <property type="molecule type" value="Genomic_DNA"/>
</dbReference>
<dbReference type="Proteomes" id="UP000678513">
    <property type="component" value="Chromosome"/>
</dbReference>
<comment type="subcellular location">
    <subcellularLocation>
        <location evidence="1">Cell membrane</location>
        <topology evidence="1">Multi-pass membrane protein</topology>
    </subcellularLocation>
</comment>
<feature type="transmembrane region" description="Helical" evidence="7">
    <location>
        <begin position="677"/>
        <end position="706"/>
    </location>
</feature>
<feature type="transmembrane region" description="Helical" evidence="7">
    <location>
        <begin position="299"/>
        <end position="323"/>
    </location>
</feature>
<dbReference type="InterPro" id="IPR050250">
    <property type="entry name" value="Macrolide_Exporter_MacB"/>
</dbReference>
<evidence type="ECO:0000256" key="3">
    <source>
        <dbReference type="ARBA" id="ARBA00022692"/>
    </source>
</evidence>
<feature type="transmembrane region" description="Helical" evidence="7">
    <location>
        <begin position="410"/>
        <end position="433"/>
    </location>
</feature>
<feature type="transmembrane region" description="Helical" evidence="7">
    <location>
        <begin position="338"/>
        <end position="361"/>
    </location>
</feature>
<feature type="domain" description="ABC3 transporter permease C-terminal" evidence="8">
    <location>
        <begin position="250"/>
        <end position="365"/>
    </location>
</feature>
<keyword evidence="3 7" id="KW-0812">Transmembrane</keyword>
<evidence type="ECO:0000313" key="11">
    <source>
        <dbReference type="Proteomes" id="UP000678513"/>
    </source>
</evidence>
<feature type="transmembrane region" description="Helical" evidence="7">
    <location>
        <begin position="246"/>
        <end position="271"/>
    </location>
</feature>
<evidence type="ECO:0000256" key="2">
    <source>
        <dbReference type="ARBA" id="ARBA00022475"/>
    </source>
</evidence>
<evidence type="ECO:0000256" key="4">
    <source>
        <dbReference type="ARBA" id="ARBA00022989"/>
    </source>
</evidence>
<dbReference type="PANTHER" id="PTHR30572:SF4">
    <property type="entry name" value="ABC TRANSPORTER PERMEASE YTRF"/>
    <property type="match status" value="1"/>
</dbReference>
<keyword evidence="11" id="KW-1185">Reference proteome</keyword>
<protein>
    <submittedName>
        <fullName evidence="10">ABC transporter permease</fullName>
    </submittedName>
</protein>
<name>A0ABX7Y488_9ACTN</name>
<evidence type="ECO:0000256" key="1">
    <source>
        <dbReference type="ARBA" id="ARBA00004651"/>
    </source>
</evidence>
<dbReference type="PANTHER" id="PTHR30572">
    <property type="entry name" value="MEMBRANE COMPONENT OF TRANSPORTER-RELATED"/>
    <property type="match status" value="1"/>
</dbReference>
<accession>A0ABX7Y488</accession>
<comment type="similarity">
    <text evidence="6">Belongs to the ABC-4 integral membrane protein family.</text>
</comment>
<sequence length="763" mass="80035">MMLRDAINEIRLHPGRFVATLLAVAISVGFISAILVGVRSQENSVARSMELSISKADVVVSMEEKPGERFDQEDVTKAIRGVSGVTAAEPILVFPTSLTRGSSSAYFNIMRLPSEDFRWASLAEGNWPSGANEIVLSKEGAEKLEVKIGEEITIDGAEQGKNTRKVVGITNDAPTLYLSTAYVASFETQTAVQWVVKAQDPDSVAPAIQKAIDDLGQGSFKVQTTDAYRAAQLNQLTGSFEVFRNLLLGFAAISLIVGMIIIANTFTILVTQRRRQIGLLRAVGASTGQVAGRLLTESVLLGLIGSLIGVGLGIGVGAIAGYFTKSLYWGLVLPFGELAVAVAAGVLATVLSMIGPLLTATRVSPLEALQVVPSAARAKRLSIVRAVFCGLFLLLGGGLVFQAFSDTEHGLMWAAGGGAFLSLAILGAAPFYIPLLLRLFGRIFGFAGPTVKLAASNAARNPRRASATAVALMLAVGLVVTLQVGVSTMRTSAIEWINQRYPVDVSARATSGPLPSGVVEGLRNSSGVAKVVEVSSKQVDLGGEQLSVRNVNPGYAELGLSGGRNDAADGVVTVSLATARAMPSRIELPGAGEVEVRGSNKVEGNTAAVSESVFEKLSGTAEVREAWVKLTDRNSVSAINQVMNVLRPYMTQAATGDGVVMGGGATAAGIIEQVVNVLMVVLTALLGVAVAIALIGVGNTLGLSVLERQRESALLRALGMQRRSLRLMLLTEAMFLALAGIVLSWAWQPGRSSRGWAWSPPSG</sequence>
<evidence type="ECO:0000256" key="7">
    <source>
        <dbReference type="SAM" id="Phobius"/>
    </source>
</evidence>
<gene>
    <name evidence="10" type="ORF">J5A65_12025</name>
</gene>
<dbReference type="Pfam" id="PF02687">
    <property type="entry name" value="FtsX"/>
    <property type="match status" value="2"/>
</dbReference>
<keyword evidence="5 7" id="KW-0472">Membrane</keyword>
<organism evidence="10 11">
    <name type="scientific">Arachnia rubra</name>
    <dbReference type="NCBI Taxonomy" id="1547448"/>
    <lineage>
        <taxon>Bacteria</taxon>
        <taxon>Bacillati</taxon>
        <taxon>Actinomycetota</taxon>
        <taxon>Actinomycetes</taxon>
        <taxon>Propionibacteriales</taxon>
        <taxon>Propionibacteriaceae</taxon>
        <taxon>Arachnia</taxon>
    </lineage>
</organism>
<feature type="transmembrane region" description="Helical" evidence="7">
    <location>
        <begin position="727"/>
        <end position="747"/>
    </location>
</feature>
<evidence type="ECO:0000259" key="8">
    <source>
        <dbReference type="Pfam" id="PF02687"/>
    </source>
</evidence>